<keyword evidence="4" id="KW-0175">Coiled coil</keyword>
<dbReference type="InterPro" id="IPR051309">
    <property type="entry name" value="ABCF_ATPase"/>
</dbReference>
<evidence type="ECO:0000313" key="7">
    <source>
        <dbReference type="Proteomes" id="UP000568839"/>
    </source>
</evidence>
<dbReference type="GO" id="GO:0003676">
    <property type="term" value="F:nucleic acid binding"/>
    <property type="evidence" value="ECO:0007669"/>
    <property type="project" value="UniProtKB-ARBA"/>
</dbReference>
<evidence type="ECO:0000256" key="3">
    <source>
        <dbReference type="ARBA" id="ARBA00022840"/>
    </source>
</evidence>
<dbReference type="SUPFAM" id="SSF52540">
    <property type="entry name" value="P-loop containing nucleoside triphosphate hydrolases"/>
    <property type="match status" value="2"/>
</dbReference>
<evidence type="ECO:0000259" key="5">
    <source>
        <dbReference type="PROSITE" id="PS50893"/>
    </source>
</evidence>
<keyword evidence="1" id="KW-0677">Repeat</keyword>
<keyword evidence="7" id="KW-1185">Reference proteome</keyword>
<dbReference type="Pfam" id="PF00005">
    <property type="entry name" value="ABC_tran"/>
    <property type="match status" value="2"/>
</dbReference>
<dbReference type="FunFam" id="3.40.50.300:FF:000309">
    <property type="entry name" value="ABC transporter ATP-binding protein"/>
    <property type="match status" value="1"/>
</dbReference>
<dbReference type="AlphaFoldDB" id="A0A841Q0C4"/>
<protein>
    <submittedName>
        <fullName evidence="6">ATPase subunit of ABC transporter with duplicated ATPase domains</fullName>
    </submittedName>
</protein>
<dbReference type="EMBL" id="JACHHJ010000005">
    <property type="protein sequence ID" value="MBB6451063.1"/>
    <property type="molecule type" value="Genomic_DNA"/>
</dbReference>
<dbReference type="PROSITE" id="PS50893">
    <property type="entry name" value="ABC_TRANSPORTER_2"/>
    <property type="match status" value="2"/>
</dbReference>
<dbReference type="FunFam" id="3.40.50.300:FF:000011">
    <property type="entry name" value="Putative ABC transporter ATP-binding component"/>
    <property type="match status" value="1"/>
</dbReference>
<feature type="domain" description="ABC transporter" evidence="5">
    <location>
        <begin position="347"/>
        <end position="559"/>
    </location>
</feature>
<keyword evidence="2" id="KW-0547">Nucleotide-binding</keyword>
<dbReference type="Gene3D" id="3.40.50.300">
    <property type="entry name" value="P-loop containing nucleotide triphosphate hydrolases"/>
    <property type="match status" value="2"/>
</dbReference>
<gene>
    <name evidence="6" type="ORF">HNR44_003057</name>
</gene>
<dbReference type="RefSeq" id="WP_246407530.1">
    <property type="nucleotide sequence ID" value="NZ_JACHHJ010000005.1"/>
</dbReference>
<evidence type="ECO:0000256" key="4">
    <source>
        <dbReference type="SAM" id="Coils"/>
    </source>
</evidence>
<evidence type="ECO:0000256" key="2">
    <source>
        <dbReference type="ARBA" id="ARBA00022741"/>
    </source>
</evidence>
<keyword evidence="3" id="KW-0067">ATP-binding</keyword>
<evidence type="ECO:0000256" key="1">
    <source>
        <dbReference type="ARBA" id="ARBA00022737"/>
    </source>
</evidence>
<accession>A0A841Q0C4</accession>
<sequence>MKMFIFQATNLAKEWNGNVLFRDVDLELKQGEHVALFGKNGTGKTTLLNGLLGRIAFDEGNIHRLVPLSQWVILDQELESKLTVREFVETGAVERSTLKKELKKIELRMADPEQAMDEAVMEEYSELHDRFLQADGYQLETDVEKCLQEVTLSPDIWDSPVDQLSGGQKTRTQLARILIHHPACLMMDEPTNHLDQETIEWLEEWLQRYEGAVLFVSHDRYFLDRTADAILELGTDGCKRYTGGYTEYKKQKDLEWQTQETLYRKQEQKRQDLLETIRNYQEWYQQAHQSAGKNDFARAKAKKNVSRFKAKERELERLENDQVQKPQKAQRMNMQLGPHSFSARTLLRLEDVSFSYPHFHLFEELNVTVNRGDRIAVIGPNGSGKTTLLKLMIGSLSPSSGAVKMNPQTKVGYFAQELDHLQEEQTILDYFLSIPDVVQSEIRTLLGSFLFSKDAVYKKIGDLSMGEKCRIAFLKLYLSEANLLVLDEPTNFLDIDTREVMEAVLESYSGAFVLVSHDRYLLENMANRIWRLDGVDVEDYQGNYTEYQEYQEQPKLNAEDQGRENELRQLQLELTALITTDMEGEAEEEKEEKLNRIKEVRRQIQKIEGSFE</sequence>
<feature type="coiled-coil region" evidence="4">
    <location>
        <begin position="583"/>
        <end position="610"/>
    </location>
</feature>
<dbReference type="Proteomes" id="UP000568839">
    <property type="component" value="Unassembled WGS sequence"/>
</dbReference>
<dbReference type="InterPro" id="IPR003439">
    <property type="entry name" value="ABC_transporter-like_ATP-bd"/>
</dbReference>
<comment type="caution">
    <text evidence="6">The sequence shown here is derived from an EMBL/GenBank/DDBJ whole genome shotgun (WGS) entry which is preliminary data.</text>
</comment>
<dbReference type="PANTHER" id="PTHR42855:SF2">
    <property type="entry name" value="DRUG RESISTANCE ABC TRANSPORTER,ATP-BINDING PROTEIN"/>
    <property type="match status" value="1"/>
</dbReference>
<dbReference type="InterPro" id="IPR003593">
    <property type="entry name" value="AAA+_ATPase"/>
</dbReference>
<proteinExistence type="predicted"/>
<dbReference type="GO" id="GO:0016887">
    <property type="term" value="F:ATP hydrolysis activity"/>
    <property type="evidence" value="ECO:0007669"/>
    <property type="project" value="InterPro"/>
</dbReference>
<dbReference type="InterPro" id="IPR027417">
    <property type="entry name" value="P-loop_NTPase"/>
</dbReference>
<organism evidence="6 7">
    <name type="scientific">Geomicrobium halophilum</name>
    <dbReference type="NCBI Taxonomy" id="549000"/>
    <lineage>
        <taxon>Bacteria</taxon>
        <taxon>Bacillati</taxon>
        <taxon>Bacillota</taxon>
        <taxon>Bacilli</taxon>
        <taxon>Bacillales</taxon>
        <taxon>Geomicrobium</taxon>
    </lineage>
</organism>
<feature type="domain" description="ABC transporter" evidence="5">
    <location>
        <begin position="6"/>
        <end position="261"/>
    </location>
</feature>
<dbReference type="SMART" id="SM00382">
    <property type="entry name" value="AAA"/>
    <property type="match status" value="2"/>
</dbReference>
<dbReference type="GO" id="GO:0005524">
    <property type="term" value="F:ATP binding"/>
    <property type="evidence" value="ECO:0007669"/>
    <property type="project" value="UniProtKB-KW"/>
</dbReference>
<dbReference type="PANTHER" id="PTHR42855">
    <property type="entry name" value="ABC TRANSPORTER ATP-BINDING SUBUNIT"/>
    <property type="match status" value="1"/>
</dbReference>
<reference evidence="6 7" key="1">
    <citation type="submission" date="2020-08" db="EMBL/GenBank/DDBJ databases">
        <title>Genomic Encyclopedia of Type Strains, Phase IV (KMG-IV): sequencing the most valuable type-strain genomes for metagenomic binning, comparative biology and taxonomic classification.</title>
        <authorList>
            <person name="Goeker M."/>
        </authorList>
    </citation>
    <scope>NUCLEOTIDE SEQUENCE [LARGE SCALE GENOMIC DNA]</scope>
    <source>
        <strain evidence="6 7">DSM 21769</strain>
    </source>
</reference>
<dbReference type="NCBIfam" id="NF000355">
    <property type="entry name" value="ribo_prot_ABC_F"/>
    <property type="match status" value="1"/>
</dbReference>
<name>A0A841Q0C4_9BACL</name>
<dbReference type="CDD" id="cd03221">
    <property type="entry name" value="ABCF_EF-3"/>
    <property type="match status" value="2"/>
</dbReference>
<evidence type="ECO:0000313" key="6">
    <source>
        <dbReference type="EMBL" id="MBB6451063.1"/>
    </source>
</evidence>